<accession>A0AAE0FET5</accession>
<name>A0AAE0FET5_9CHLO</name>
<dbReference type="AlphaFoldDB" id="A0AAE0FET5"/>
<gene>
    <name evidence="3" type="ORF">CYMTET_32708</name>
</gene>
<evidence type="ECO:0000313" key="3">
    <source>
        <dbReference type="EMBL" id="KAK3258239.1"/>
    </source>
</evidence>
<dbReference type="Proteomes" id="UP001190700">
    <property type="component" value="Unassembled WGS sequence"/>
</dbReference>
<keyword evidence="2" id="KW-1133">Transmembrane helix</keyword>
<keyword evidence="4" id="KW-1185">Reference proteome</keyword>
<keyword evidence="2" id="KW-0812">Transmembrane</keyword>
<feature type="region of interest" description="Disordered" evidence="1">
    <location>
        <begin position="1"/>
        <end position="51"/>
    </location>
</feature>
<keyword evidence="2" id="KW-0472">Membrane</keyword>
<proteinExistence type="predicted"/>
<feature type="non-terminal residue" evidence="3">
    <location>
        <position position="401"/>
    </location>
</feature>
<organism evidence="3 4">
    <name type="scientific">Cymbomonas tetramitiformis</name>
    <dbReference type="NCBI Taxonomy" id="36881"/>
    <lineage>
        <taxon>Eukaryota</taxon>
        <taxon>Viridiplantae</taxon>
        <taxon>Chlorophyta</taxon>
        <taxon>Pyramimonadophyceae</taxon>
        <taxon>Pyramimonadales</taxon>
        <taxon>Pyramimonadaceae</taxon>
        <taxon>Cymbomonas</taxon>
    </lineage>
</organism>
<reference evidence="3 4" key="1">
    <citation type="journal article" date="2015" name="Genome Biol. Evol.">
        <title>Comparative Genomics of a Bacterivorous Green Alga Reveals Evolutionary Causalities and Consequences of Phago-Mixotrophic Mode of Nutrition.</title>
        <authorList>
            <person name="Burns J.A."/>
            <person name="Paasch A."/>
            <person name="Narechania A."/>
            <person name="Kim E."/>
        </authorList>
    </citation>
    <scope>NUCLEOTIDE SEQUENCE [LARGE SCALE GENOMIC DNA]</scope>
    <source>
        <strain evidence="3 4">PLY_AMNH</strain>
    </source>
</reference>
<feature type="compositionally biased region" description="Low complexity" evidence="1">
    <location>
        <begin position="96"/>
        <end position="109"/>
    </location>
</feature>
<protein>
    <submittedName>
        <fullName evidence="3">Uncharacterized protein</fullName>
    </submittedName>
</protein>
<feature type="transmembrane region" description="Helical" evidence="2">
    <location>
        <begin position="179"/>
        <end position="199"/>
    </location>
</feature>
<evidence type="ECO:0000313" key="4">
    <source>
        <dbReference type="Proteomes" id="UP001190700"/>
    </source>
</evidence>
<evidence type="ECO:0000256" key="1">
    <source>
        <dbReference type="SAM" id="MobiDB-lite"/>
    </source>
</evidence>
<comment type="caution">
    <text evidence="3">The sequence shown here is derived from an EMBL/GenBank/DDBJ whole genome shotgun (WGS) entry which is preliminary data.</text>
</comment>
<sequence>MTSSLTMGNGGSLKWSDACGTAKAADSGGGGATIRNGQPPHPGHVPGGGNEQKRFTALQIDNPANAAIDGSHAIRDTAAENCATKGRVQEEDAELVSSPESKKPVSVPVTEGWTGTGDPIKELQNTQDLENFVYEVAAERHLQSKSGLSMKMYKTILVQTDQCTPGVNLYELKRTERPLFRVLLSALLLCVAFWAAYFYQVYSLTEDRCTEESGCQTCGMEYYSNASLGNFTDGLKSCEPLPDTSLKVEAGCLRADLPNQWAAVDEIVGEGLSKNIELLKKTTALCSDPTYQPDLPDGELSFCQKEHTDSQSCARSANDFSSDIEEISRSLKNHQTIWPCFTKTSAGLISGINDACVINHTINYDMGVSDEGPVGAAITGYAFKLLYALIATSCALETYVE</sequence>
<feature type="region of interest" description="Disordered" evidence="1">
    <location>
        <begin position="88"/>
        <end position="118"/>
    </location>
</feature>
<dbReference type="EMBL" id="LGRX02019706">
    <property type="protein sequence ID" value="KAK3258239.1"/>
    <property type="molecule type" value="Genomic_DNA"/>
</dbReference>
<evidence type="ECO:0000256" key="2">
    <source>
        <dbReference type="SAM" id="Phobius"/>
    </source>
</evidence>